<dbReference type="PANTHER" id="PTHR43280">
    <property type="entry name" value="ARAC-FAMILY TRANSCRIPTIONAL REGULATOR"/>
    <property type="match status" value="1"/>
</dbReference>
<evidence type="ECO:0000259" key="4">
    <source>
        <dbReference type="PROSITE" id="PS01124"/>
    </source>
</evidence>
<reference evidence="5 6" key="1">
    <citation type="submission" date="2016-10" db="EMBL/GenBank/DDBJ databases">
        <authorList>
            <person name="de Groot N.N."/>
        </authorList>
    </citation>
    <scope>NUCLEOTIDE SEQUENCE [LARGE SCALE GENOMIC DNA]</scope>
    <source>
        <strain evidence="5 6">DSM 20581</strain>
    </source>
</reference>
<feature type="domain" description="HTH araC/xylS-type" evidence="4">
    <location>
        <begin position="177"/>
        <end position="276"/>
    </location>
</feature>
<dbReference type="SUPFAM" id="SSF51215">
    <property type="entry name" value="Regulatory protein AraC"/>
    <property type="match status" value="1"/>
</dbReference>
<dbReference type="InterPro" id="IPR018060">
    <property type="entry name" value="HTH_AraC"/>
</dbReference>
<dbReference type="InterPro" id="IPR014710">
    <property type="entry name" value="RmlC-like_jellyroll"/>
</dbReference>
<sequence>MLKIDAKTFNPEILYIFDADSKGPFDGKNHHHDFVEMSILVSGEVFYNIEGKTTHLTEPTVLLLNPGVSHYEYMPSDMKNRQIHIGIRNFTIDLFPRDYFPIKEPIIRLSKNRQNFFDSCDEILKEREQFRTGSELLLKGLILKLFVLLLRDASILPVNESSLLLTADEKEKLTLIEEVVQYLENHYMEDLTLNQIADHFYTSPTSLSRAFKEHTGETVINYLIQLRLLKAKEMIEDNLDISIRQVSQLVGYQDAYYFSKLFKKYYGKSPTLFQKE</sequence>
<dbReference type="STRING" id="82801.SAMN04488506_0116"/>
<dbReference type="Proteomes" id="UP000199136">
    <property type="component" value="Unassembled WGS sequence"/>
</dbReference>
<dbReference type="PROSITE" id="PS01124">
    <property type="entry name" value="HTH_ARAC_FAMILY_2"/>
    <property type="match status" value="1"/>
</dbReference>
<protein>
    <submittedName>
        <fullName evidence="5">AraC-like ligand binding domain-containing protein</fullName>
    </submittedName>
</protein>
<dbReference type="SMART" id="SM00342">
    <property type="entry name" value="HTH_ARAC"/>
    <property type="match status" value="1"/>
</dbReference>
<dbReference type="Gene3D" id="2.60.120.10">
    <property type="entry name" value="Jelly Rolls"/>
    <property type="match status" value="1"/>
</dbReference>
<dbReference type="GO" id="GO:0003700">
    <property type="term" value="F:DNA-binding transcription factor activity"/>
    <property type="evidence" value="ECO:0007669"/>
    <property type="project" value="InterPro"/>
</dbReference>
<keyword evidence="2" id="KW-0238">DNA-binding</keyword>
<dbReference type="InterPro" id="IPR009057">
    <property type="entry name" value="Homeodomain-like_sf"/>
</dbReference>
<dbReference type="Pfam" id="PF12833">
    <property type="entry name" value="HTH_18"/>
    <property type="match status" value="1"/>
</dbReference>
<dbReference type="SUPFAM" id="SSF46689">
    <property type="entry name" value="Homeodomain-like"/>
    <property type="match status" value="2"/>
</dbReference>
<organism evidence="5 6">
    <name type="scientific">Desemzia incerta</name>
    <dbReference type="NCBI Taxonomy" id="82801"/>
    <lineage>
        <taxon>Bacteria</taxon>
        <taxon>Bacillati</taxon>
        <taxon>Bacillota</taxon>
        <taxon>Bacilli</taxon>
        <taxon>Lactobacillales</taxon>
        <taxon>Carnobacteriaceae</taxon>
        <taxon>Desemzia</taxon>
    </lineage>
</organism>
<accession>A0A1I5UPL6</accession>
<dbReference type="EMBL" id="FOXW01000001">
    <property type="protein sequence ID" value="SFP97160.1"/>
    <property type="molecule type" value="Genomic_DNA"/>
</dbReference>
<dbReference type="AlphaFoldDB" id="A0A1I5UPL6"/>
<evidence type="ECO:0000256" key="2">
    <source>
        <dbReference type="ARBA" id="ARBA00023125"/>
    </source>
</evidence>
<keyword evidence="6" id="KW-1185">Reference proteome</keyword>
<dbReference type="PRINTS" id="PR00032">
    <property type="entry name" value="HTHARAC"/>
</dbReference>
<dbReference type="InterPro" id="IPR020449">
    <property type="entry name" value="Tscrpt_reg_AraC-type_HTH"/>
</dbReference>
<evidence type="ECO:0000313" key="5">
    <source>
        <dbReference type="EMBL" id="SFP97160.1"/>
    </source>
</evidence>
<name>A0A1I5UPL6_9LACT</name>
<keyword evidence="3" id="KW-0804">Transcription</keyword>
<dbReference type="InterPro" id="IPR037923">
    <property type="entry name" value="HTH-like"/>
</dbReference>
<dbReference type="InterPro" id="IPR003313">
    <property type="entry name" value="AraC-bd"/>
</dbReference>
<dbReference type="Pfam" id="PF02311">
    <property type="entry name" value="AraC_binding"/>
    <property type="match status" value="1"/>
</dbReference>
<dbReference type="Gene3D" id="1.10.10.60">
    <property type="entry name" value="Homeodomain-like"/>
    <property type="match status" value="2"/>
</dbReference>
<proteinExistence type="predicted"/>
<dbReference type="InterPro" id="IPR018062">
    <property type="entry name" value="HTH_AraC-typ_CS"/>
</dbReference>
<dbReference type="GO" id="GO:0043565">
    <property type="term" value="F:sequence-specific DNA binding"/>
    <property type="evidence" value="ECO:0007669"/>
    <property type="project" value="InterPro"/>
</dbReference>
<dbReference type="RefSeq" id="WP_177192455.1">
    <property type="nucleotide sequence ID" value="NZ_CP126128.1"/>
</dbReference>
<evidence type="ECO:0000256" key="1">
    <source>
        <dbReference type="ARBA" id="ARBA00023015"/>
    </source>
</evidence>
<dbReference type="PANTHER" id="PTHR43280:SF28">
    <property type="entry name" value="HTH-TYPE TRANSCRIPTIONAL ACTIVATOR RHAS"/>
    <property type="match status" value="1"/>
</dbReference>
<gene>
    <name evidence="5" type="ORF">SAMN04488506_0116</name>
</gene>
<dbReference type="PROSITE" id="PS00041">
    <property type="entry name" value="HTH_ARAC_FAMILY_1"/>
    <property type="match status" value="1"/>
</dbReference>
<evidence type="ECO:0000256" key="3">
    <source>
        <dbReference type="ARBA" id="ARBA00023163"/>
    </source>
</evidence>
<keyword evidence="1" id="KW-0805">Transcription regulation</keyword>
<evidence type="ECO:0000313" key="6">
    <source>
        <dbReference type="Proteomes" id="UP000199136"/>
    </source>
</evidence>